<dbReference type="PANTHER" id="PTHR33542">
    <property type="entry name" value="SIROHYDROCHLORIN FERROCHELATASE, CHLOROPLASTIC"/>
    <property type="match status" value="1"/>
</dbReference>
<dbReference type="InterPro" id="IPR050963">
    <property type="entry name" value="Sirohydro_Cobaltochel/CbiX"/>
</dbReference>
<dbReference type="EMBL" id="JAGIOE010000001">
    <property type="protein sequence ID" value="MBP2373499.1"/>
    <property type="molecule type" value="Genomic_DNA"/>
</dbReference>
<evidence type="ECO:0000313" key="4">
    <source>
        <dbReference type="Proteomes" id="UP000766570"/>
    </source>
</evidence>
<sequence length="263" mass="27615">MSIDAAPRNSTQLAPRLEHSAWLGWMEADPYPDLVAVSHGTDSPSGSAAVLSLVEEVARALDGITVHGAFVDVQRPRVEDLMASPTMNPGNRATLIPLLLSAGTHASKDLGAAAALRAGTTVAAPLGPDASLAAVMHRRLLQAGWVPGEAVIMACAGTTDPVGVNDCRTMAQLLAGSLQVPVTVAYISAEEPRLEDALAYARSHNPGRRTVVASYLLAPGHFAQMAAKCAPDVLSAPLLDSTQRPPKELVDIVVNRYHQSTKR</sequence>
<gene>
    <name evidence="3" type="ORF">JOF46_001411</name>
</gene>
<dbReference type="Gene3D" id="3.40.50.1400">
    <property type="match status" value="2"/>
</dbReference>
<comment type="caution">
    <text evidence="3">The sequence shown here is derived from an EMBL/GenBank/DDBJ whole genome shotgun (WGS) entry which is preliminary data.</text>
</comment>
<accession>A0ABS4WBC1</accession>
<dbReference type="SUPFAM" id="SSF53800">
    <property type="entry name" value="Chelatase"/>
    <property type="match status" value="1"/>
</dbReference>
<organism evidence="3 4">
    <name type="scientific">Paeniglutamicibacter psychrophenolicus</name>
    <dbReference type="NCBI Taxonomy" id="257454"/>
    <lineage>
        <taxon>Bacteria</taxon>
        <taxon>Bacillati</taxon>
        <taxon>Actinomycetota</taxon>
        <taxon>Actinomycetes</taxon>
        <taxon>Micrococcales</taxon>
        <taxon>Micrococcaceae</taxon>
        <taxon>Paeniglutamicibacter</taxon>
    </lineage>
</organism>
<keyword evidence="4" id="KW-1185">Reference proteome</keyword>
<keyword evidence="2" id="KW-0456">Lyase</keyword>
<name>A0ABS4WBC1_9MICC</name>
<keyword evidence="1" id="KW-0479">Metal-binding</keyword>
<evidence type="ECO:0000313" key="3">
    <source>
        <dbReference type="EMBL" id="MBP2373499.1"/>
    </source>
</evidence>
<dbReference type="PANTHER" id="PTHR33542:SF5">
    <property type="entry name" value="FERROCHELATASE CHE1"/>
    <property type="match status" value="1"/>
</dbReference>
<evidence type="ECO:0000256" key="2">
    <source>
        <dbReference type="ARBA" id="ARBA00023239"/>
    </source>
</evidence>
<evidence type="ECO:0000256" key="1">
    <source>
        <dbReference type="ARBA" id="ARBA00022723"/>
    </source>
</evidence>
<dbReference type="Pfam" id="PF01903">
    <property type="entry name" value="CbiX"/>
    <property type="match status" value="2"/>
</dbReference>
<protein>
    <submittedName>
        <fullName evidence="3">Sirohydrochlorin ferrochelatase</fullName>
    </submittedName>
</protein>
<dbReference type="RefSeq" id="WP_209906676.1">
    <property type="nucleotide sequence ID" value="NZ_BAAAMI010000005.1"/>
</dbReference>
<reference evidence="3 4" key="1">
    <citation type="submission" date="2021-03" db="EMBL/GenBank/DDBJ databases">
        <title>Sequencing the genomes of 1000 actinobacteria strains.</title>
        <authorList>
            <person name="Klenk H.-P."/>
        </authorList>
    </citation>
    <scope>NUCLEOTIDE SEQUENCE [LARGE SCALE GENOMIC DNA]</scope>
    <source>
        <strain evidence="3 4">DSM 15454</strain>
    </source>
</reference>
<proteinExistence type="predicted"/>
<dbReference type="InterPro" id="IPR002762">
    <property type="entry name" value="CbiX-like"/>
</dbReference>
<dbReference type="Proteomes" id="UP000766570">
    <property type="component" value="Unassembled WGS sequence"/>
</dbReference>